<evidence type="ECO:0000313" key="2">
    <source>
        <dbReference type="EMBL" id="PBK94921.1"/>
    </source>
</evidence>
<organism evidence="2 3">
    <name type="scientific">Armillaria gallica</name>
    <name type="common">Bulbous honey fungus</name>
    <name type="synonym">Armillaria bulbosa</name>
    <dbReference type="NCBI Taxonomy" id="47427"/>
    <lineage>
        <taxon>Eukaryota</taxon>
        <taxon>Fungi</taxon>
        <taxon>Dikarya</taxon>
        <taxon>Basidiomycota</taxon>
        <taxon>Agaricomycotina</taxon>
        <taxon>Agaricomycetes</taxon>
        <taxon>Agaricomycetidae</taxon>
        <taxon>Agaricales</taxon>
        <taxon>Marasmiineae</taxon>
        <taxon>Physalacriaceae</taxon>
        <taxon>Armillaria</taxon>
    </lineage>
</organism>
<protein>
    <submittedName>
        <fullName evidence="2">Uncharacterized protein</fullName>
    </submittedName>
</protein>
<keyword evidence="1" id="KW-0472">Membrane</keyword>
<evidence type="ECO:0000256" key="1">
    <source>
        <dbReference type="SAM" id="Phobius"/>
    </source>
</evidence>
<gene>
    <name evidence="2" type="ORF">ARMGADRAFT_1029264</name>
</gene>
<keyword evidence="1" id="KW-1133">Transmembrane helix</keyword>
<accession>A0A2H3DI72</accession>
<dbReference type="InParanoid" id="A0A2H3DI72"/>
<dbReference type="AlphaFoldDB" id="A0A2H3DI72"/>
<keyword evidence="3" id="KW-1185">Reference proteome</keyword>
<dbReference type="OrthoDB" id="3010544at2759"/>
<proteinExistence type="predicted"/>
<reference evidence="3" key="1">
    <citation type="journal article" date="2017" name="Nat. Ecol. Evol.">
        <title>Genome expansion and lineage-specific genetic innovations in the forest pathogenic fungi Armillaria.</title>
        <authorList>
            <person name="Sipos G."/>
            <person name="Prasanna A.N."/>
            <person name="Walter M.C."/>
            <person name="O'Connor E."/>
            <person name="Balint B."/>
            <person name="Krizsan K."/>
            <person name="Kiss B."/>
            <person name="Hess J."/>
            <person name="Varga T."/>
            <person name="Slot J."/>
            <person name="Riley R."/>
            <person name="Boka B."/>
            <person name="Rigling D."/>
            <person name="Barry K."/>
            <person name="Lee J."/>
            <person name="Mihaltcheva S."/>
            <person name="LaButti K."/>
            <person name="Lipzen A."/>
            <person name="Waldron R."/>
            <person name="Moloney N.M."/>
            <person name="Sperisen C."/>
            <person name="Kredics L."/>
            <person name="Vagvoelgyi C."/>
            <person name="Patrignani A."/>
            <person name="Fitzpatrick D."/>
            <person name="Nagy I."/>
            <person name="Doyle S."/>
            <person name="Anderson J.B."/>
            <person name="Grigoriev I.V."/>
            <person name="Gueldener U."/>
            <person name="Muensterkoetter M."/>
            <person name="Nagy L.G."/>
        </authorList>
    </citation>
    <scope>NUCLEOTIDE SEQUENCE [LARGE SCALE GENOMIC DNA]</scope>
    <source>
        <strain evidence="3">Ar21-2</strain>
    </source>
</reference>
<dbReference type="Proteomes" id="UP000217790">
    <property type="component" value="Unassembled WGS sequence"/>
</dbReference>
<evidence type="ECO:0000313" key="3">
    <source>
        <dbReference type="Proteomes" id="UP000217790"/>
    </source>
</evidence>
<sequence length="138" mass="15082">MSTITTDLYMIWCCWMVWGQHWLVVLLPILSLTAASGKCTLLIIYHILTIAGVKHGAAAIARGVAPTLLIGWAAAGHTRLNDDNSENTMSSLHFQTAGSEFGSTSFQESTIESAVSEIDIEAQQEQSDELVEVVERME</sequence>
<name>A0A2H3DI72_ARMGA</name>
<dbReference type="EMBL" id="KZ293653">
    <property type="protein sequence ID" value="PBK94921.1"/>
    <property type="molecule type" value="Genomic_DNA"/>
</dbReference>
<keyword evidence="1" id="KW-0812">Transmembrane</keyword>
<feature type="transmembrane region" description="Helical" evidence="1">
    <location>
        <begin position="20"/>
        <end position="45"/>
    </location>
</feature>